<sequence>MLHQRLERQRDGCTMANPTSAFLSAGPSFVPSPVTATTSRLACSLLSMMPFTRMYLSVGELLASTRSRGHTLSRRCCWTCRRQDARSLCGL</sequence>
<evidence type="ECO:0000313" key="1">
    <source>
        <dbReference type="EMBL" id="GBM59531.1"/>
    </source>
</evidence>
<accession>A0A4Y2H356</accession>
<reference evidence="1 2" key="1">
    <citation type="journal article" date="2019" name="Sci. Rep.">
        <title>Orb-weaving spider Araneus ventricosus genome elucidates the spidroin gene catalogue.</title>
        <authorList>
            <person name="Kono N."/>
            <person name="Nakamura H."/>
            <person name="Ohtoshi R."/>
            <person name="Moran D.A.P."/>
            <person name="Shinohara A."/>
            <person name="Yoshida Y."/>
            <person name="Fujiwara M."/>
            <person name="Mori M."/>
            <person name="Tomita M."/>
            <person name="Arakawa K."/>
        </authorList>
    </citation>
    <scope>NUCLEOTIDE SEQUENCE [LARGE SCALE GENOMIC DNA]</scope>
</reference>
<gene>
    <name evidence="1" type="ORF">AVEN_117662_1</name>
</gene>
<dbReference type="AlphaFoldDB" id="A0A4Y2H356"/>
<dbReference type="Proteomes" id="UP000499080">
    <property type="component" value="Unassembled WGS sequence"/>
</dbReference>
<dbReference type="EMBL" id="BGPR01101397">
    <property type="protein sequence ID" value="GBM59531.1"/>
    <property type="molecule type" value="Genomic_DNA"/>
</dbReference>
<evidence type="ECO:0000313" key="2">
    <source>
        <dbReference type="Proteomes" id="UP000499080"/>
    </source>
</evidence>
<proteinExistence type="predicted"/>
<protein>
    <submittedName>
        <fullName evidence="1">Uncharacterized protein</fullName>
    </submittedName>
</protein>
<organism evidence="1 2">
    <name type="scientific">Araneus ventricosus</name>
    <name type="common">Orbweaver spider</name>
    <name type="synonym">Epeira ventricosa</name>
    <dbReference type="NCBI Taxonomy" id="182803"/>
    <lineage>
        <taxon>Eukaryota</taxon>
        <taxon>Metazoa</taxon>
        <taxon>Ecdysozoa</taxon>
        <taxon>Arthropoda</taxon>
        <taxon>Chelicerata</taxon>
        <taxon>Arachnida</taxon>
        <taxon>Araneae</taxon>
        <taxon>Araneomorphae</taxon>
        <taxon>Entelegynae</taxon>
        <taxon>Araneoidea</taxon>
        <taxon>Araneidae</taxon>
        <taxon>Araneus</taxon>
    </lineage>
</organism>
<comment type="caution">
    <text evidence="1">The sequence shown here is derived from an EMBL/GenBank/DDBJ whole genome shotgun (WGS) entry which is preliminary data.</text>
</comment>
<keyword evidence="2" id="KW-1185">Reference proteome</keyword>
<name>A0A4Y2H356_ARAVE</name>
<dbReference type="OrthoDB" id="10255091at2759"/>